<gene>
    <name evidence="6" type="ORF">FNF31_03635</name>
</gene>
<reference evidence="6 7" key="1">
    <citation type="submission" date="2019-07" db="EMBL/GenBank/DDBJ databases">
        <title>Genomes of Cafeteria roenbergensis.</title>
        <authorList>
            <person name="Fischer M.G."/>
            <person name="Hackl T."/>
            <person name="Roman M."/>
        </authorList>
    </citation>
    <scope>NUCLEOTIDE SEQUENCE [LARGE SCALE GENOMIC DNA]</scope>
    <source>
        <strain evidence="6 7">Cflag</strain>
    </source>
</reference>
<evidence type="ECO:0000256" key="3">
    <source>
        <dbReference type="SAM" id="MobiDB-lite"/>
    </source>
</evidence>
<dbReference type="Gene3D" id="3.80.10.10">
    <property type="entry name" value="Ribonuclease Inhibitor"/>
    <property type="match status" value="3"/>
</dbReference>
<keyword evidence="5" id="KW-0732">Signal</keyword>
<feature type="region of interest" description="Disordered" evidence="3">
    <location>
        <begin position="254"/>
        <end position="301"/>
    </location>
</feature>
<dbReference type="InterPro" id="IPR050216">
    <property type="entry name" value="LRR_domain-containing"/>
</dbReference>
<feature type="chain" id="PRO_5022893821" description="IPT/TIG domain-containing protein" evidence="5">
    <location>
        <begin position="20"/>
        <end position="1252"/>
    </location>
</feature>
<feature type="transmembrane region" description="Helical" evidence="4">
    <location>
        <begin position="611"/>
        <end position="631"/>
    </location>
</feature>
<organism evidence="6 7">
    <name type="scientific">Cafeteria roenbergensis</name>
    <name type="common">Marine flagellate</name>
    <dbReference type="NCBI Taxonomy" id="33653"/>
    <lineage>
        <taxon>Eukaryota</taxon>
        <taxon>Sar</taxon>
        <taxon>Stramenopiles</taxon>
        <taxon>Bigyra</taxon>
        <taxon>Opalozoa</taxon>
        <taxon>Bicosoecida</taxon>
        <taxon>Cafeteriaceae</taxon>
        <taxon>Cafeteria</taxon>
    </lineage>
</organism>
<keyword evidence="4" id="KW-1133">Transmembrane helix</keyword>
<dbReference type="Proteomes" id="UP000325113">
    <property type="component" value="Unassembled WGS sequence"/>
</dbReference>
<dbReference type="SUPFAM" id="SSF52058">
    <property type="entry name" value="L domain-like"/>
    <property type="match status" value="1"/>
</dbReference>
<feature type="transmembrane region" description="Helical" evidence="4">
    <location>
        <begin position="1054"/>
        <end position="1076"/>
    </location>
</feature>
<dbReference type="InterPro" id="IPR013783">
    <property type="entry name" value="Ig-like_fold"/>
</dbReference>
<feature type="transmembrane region" description="Helical" evidence="4">
    <location>
        <begin position="993"/>
        <end position="1012"/>
    </location>
</feature>
<feature type="transmembrane region" description="Helical" evidence="4">
    <location>
        <begin position="912"/>
        <end position="935"/>
    </location>
</feature>
<evidence type="ECO:0000256" key="1">
    <source>
        <dbReference type="ARBA" id="ARBA00022614"/>
    </source>
</evidence>
<evidence type="ECO:0000256" key="2">
    <source>
        <dbReference type="ARBA" id="ARBA00022737"/>
    </source>
</evidence>
<keyword evidence="2" id="KW-0677">Repeat</keyword>
<keyword evidence="1" id="KW-0433">Leucine-rich repeat</keyword>
<dbReference type="EMBL" id="VLTM01000033">
    <property type="protein sequence ID" value="KAA0161692.1"/>
    <property type="molecule type" value="Genomic_DNA"/>
</dbReference>
<feature type="compositionally biased region" description="Pro residues" evidence="3">
    <location>
        <begin position="281"/>
        <end position="291"/>
    </location>
</feature>
<evidence type="ECO:0000313" key="7">
    <source>
        <dbReference type="Proteomes" id="UP000325113"/>
    </source>
</evidence>
<keyword evidence="4" id="KW-0472">Membrane</keyword>
<feature type="compositionally biased region" description="Low complexity" evidence="3">
    <location>
        <begin position="254"/>
        <end position="270"/>
    </location>
</feature>
<sequence length="1252" mass="134695">MWPSHVFMPKLEVLTLSSAVAIESLPGLQQQVPKLKKLTAVAGRLKVLPWLGQLPDLEAVTAARNPGLASAEQPVDLRARARFSTWPSLSSVDLSEAGFRSVPLAFARAAPFELLDLQSNPLGSGHCSECLADVFGIRGFGLFSTPARRVVLDHAFKLPSLPVWVAEANESLSVLFANNVSLAYLPQELCQLQELRELRVDMNWLEELPVCIAHMSRLTTIKANFNLLHNIPDFQAEVERQWLTTIATVASPSARPASASAPPLASASPSLPDPSEDPDASPSPAPSPSASPTPSASSVPQALPSLASLELGWNSLTRDDLVRAARLVSLSTLNMQRNQIHGTIPSSMAQMSSLQWCDLSHNSLVSFDLFDVRPDSAALLEVADAPMSELAAAQLQLPLALPNVSSMDMLTPELRDTFLRRAPSTNKVVTVGIDLSFNYLSGRFDEQWITAAGGTSSSSFRFNAYGNAFEAPAPDFKFYPCYYRGRQRCFTPALPVGSSAVATSVFPPAVSTSHATELQISGTGFFTAEGSPKTFWCDFLSGHEATSSSKRRTLATVLSDTEVRCSSPPHQDLLGKVPLRLVDASAGAGAWGGITLYPLMFVPGRCPEGAIFMWLLLVFVAFVVTAGLIAMSKPSDSKLYSPQIGIGFVQIVSLYANLTVRWPPLVVSSFSYASVVNLNLDLFSPECSIQMDFWRNAGAPRSWTLNRAEGNLAQGNSRAVAKFIASVLQHDAGVFVPSGPARGSKSKSLRRTLDPAAYERLRIRMAGMGSNAGIKVAGLPASKGAIISDDQSDLTGESVQREQLAASVVSLSSGQVAVTRPGGERWVIDAFWLALLPQTQAEIDQLESLEFSGTPADRLVYAAATLVTVAYTFLSATAIQAITCVPSGSKLVLKAETTVGCFEGDYWDWFPLVLGVNLVYTVGAPILVAVVLLAFKRQGKLHTPQFEARFGVLTLPFTRHAWWWTIVDMGRKLGMVLVVAYGSDGTDRSDSTVTQIVAAVIISLSIGLLRLMMSPYRLASLNRAAGVTSLAEIFILFNGVIFQSGQVSALTLDILAVVTAVLIAVALAVVAAAAVAEVQRNRKRMHVLGALGLTSYQLDAMVERLFFHVFPHNGESLFREWTQWEDDQRDALLKDVVALLALTPAKGLNPFAGAADAFAKAATASACGPDAAGPPQGRVRRRASRRGDTPRGQSSRSVSRVEWTGSRVEVVEYMTNPLARRLSPAGMLPGARASVLQQRGQSPWYGQKPLGH</sequence>
<evidence type="ECO:0000256" key="4">
    <source>
        <dbReference type="SAM" id="Phobius"/>
    </source>
</evidence>
<dbReference type="AlphaFoldDB" id="A0A5A8D847"/>
<dbReference type="Gene3D" id="2.60.40.10">
    <property type="entry name" value="Immunoglobulins"/>
    <property type="match status" value="1"/>
</dbReference>
<evidence type="ECO:0000313" key="6">
    <source>
        <dbReference type="EMBL" id="KAA0161692.1"/>
    </source>
</evidence>
<feature type="signal peptide" evidence="5">
    <location>
        <begin position="1"/>
        <end position="19"/>
    </location>
</feature>
<accession>A0A5A8D847</accession>
<feature type="transmembrane region" description="Helical" evidence="4">
    <location>
        <begin position="1024"/>
        <end position="1042"/>
    </location>
</feature>
<evidence type="ECO:0008006" key="8">
    <source>
        <dbReference type="Google" id="ProtNLM"/>
    </source>
</evidence>
<feature type="transmembrane region" description="Helical" evidence="4">
    <location>
        <begin position="859"/>
        <end position="882"/>
    </location>
</feature>
<keyword evidence="4" id="KW-0812">Transmembrane</keyword>
<proteinExistence type="predicted"/>
<comment type="caution">
    <text evidence="6">The sequence shown here is derived from an EMBL/GenBank/DDBJ whole genome shotgun (WGS) entry which is preliminary data.</text>
</comment>
<protein>
    <recommendedName>
        <fullName evidence="8">IPT/TIG domain-containing protein</fullName>
    </recommendedName>
</protein>
<feature type="region of interest" description="Disordered" evidence="3">
    <location>
        <begin position="1165"/>
        <end position="1200"/>
    </location>
</feature>
<dbReference type="InterPro" id="IPR032675">
    <property type="entry name" value="LRR_dom_sf"/>
</dbReference>
<evidence type="ECO:0000256" key="5">
    <source>
        <dbReference type="SAM" id="SignalP"/>
    </source>
</evidence>
<name>A0A5A8D847_CAFRO</name>
<dbReference type="PANTHER" id="PTHR48051:SF46">
    <property type="entry name" value="LEUCINE RICH REPEAT-CONTAINING DOMAIN PROTEIN"/>
    <property type="match status" value="1"/>
</dbReference>
<dbReference type="GO" id="GO:0005737">
    <property type="term" value="C:cytoplasm"/>
    <property type="evidence" value="ECO:0007669"/>
    <property type="project" value="TreeGrafter"/>
</dbReference>
<feature type="region of interest" description="Disordered" evidence="3">
    <location>
        <begin position="1232"/>
        <end position="1252"/>
    </location>
</feature>
<dbReference type="PANTHER" id="PTHR48051">
    <property type="match status" value="1"/>
</dbReference>